<evidence type="ECO:0000256" key="2">
    <source>
        <dbReference type="ARBA" id="ARBA00022801"/>
    </source>
</evidence>
<dbReference type="Pfam" id="PF08450">
    <property type="entry name" value="SGL"/>
    <property type="match status" value="1"/>
</dbReference>
<keyword evidence="2" id="KW-0378">Hydrolase</keyword>
<reference evidence="4 5" key="1">
    <citation type="submission" date="2020-04" db="EMBL/GenBank/DDBJ databases">
        <title>Sequencing and Assembly of C. fimi.</title>
        <authorList>
            <person name="Ramsey A.R."/>
        </authorList>
    </citation>
    <scope>NUCLEOTIDE SEQUENCE [LARGE SCALE GENOMIC DNA]</scope>
    <source>
        <strain evidence="4 5">SB</strain>
    </source>
</reference>
<dbReference type="EMBL" id="JABCJJ010000057">
    <property type="protein sequence ID" value="NMR21712.1"/>
    <property type="molecule type" value="Genomic_DNA"/>
</dbReference>
<dbReference type="InterPro" id="IPR013658">
    <property type="entry name" value="SGL"/>
</dbReference>
<comment type="similarity">
    <text evidence="1">Belongs to the SMP-30/CGR1 family.</text>
</comment>
<evidence type="ECO:0000259" key="3">
    <source>
        <dbReference type="Pfam" id="PF08450"/>
    </source>
</evidence>
<dbReference type="Proteomes" id="UP000562124">
    <property type="component" value="Unassembled WGS sequence"/>
</dbReference>
<dbReference type="PANTHER" id="PTHR47572:SF4">
    <property type="entry name" value="LACTONASE DRP35"/>
    <property type="match status" value="1"/>
</dbReference>
<dbReference type="PANTHER" id="PTHR47572">
    <property type="entry name" value="LIPOPROTEIN-RELATED"/>
    <property type="match status" value="1"/>
</dbReference>
<name>A0A7Y0M3B0_CELFI</name>
<evidence type="ECO:0000313" key="4">
    <source>
        <dbReference type="EMBL" id="NMR21712.1"/>
    </source>
</evidence>
<keyword evidence="5" id="KW-1185">Reference proteome</keyword>
<dbReference type="GO" id="GO:0016787">
    <property type="term" value="F:hydrolase activity"/>
    <property type="evidence" value="ECO:0007669"/>
    <property type="project" value="UniProtKB-KW"/>
</dbReference>
<dbReference type="AlphaFoldDB" id="A0A7Y0M3B0"/>
<accession>A0A7Y0M3B0</accession>
<evidence type="ECO:0000256" key="1">
    <source>
        <dbReference type="ARBA" id="ARBA00008853"/>
    </source>
</evidence>
<comment type="caution">
    <text evidence="4">The sequence shown here is derived from an EMBL/GenBank/DDBJ whole genome shotgun (WGS) entry which is preliminary data.</text>
</comment>
<gene>
    <name evidence="4" type="ORF">HIR71_16090</name>
</gene>
<evidence type="ECO:0000313" key="5">
    <source>
        <dbReference type="Proteomes" id="UP000562124"/>
    </source>
</evidence>
<sequence length="303" mass="32767">MIVDQRAAGPAAIVADAPLSVLASGFEFCEGPVWLAGDRELVISDIPADRMYRISTTGSVRLFRAPSRKANGSALDTQGRLVTCEHATSRVVRSELDGTLRTLADTYGGRALNSPNDVVVASDGTIYFTDPLYGRGARYGVERRAELPWQGVYRLSPDESRLELLADDFEGPNGLCLSLDERHLFVNDTERRHIRRFEPDSTGVTGGNVWAEIHGDGIGVPDGMKVDAAGRLFCTGPGGVHVLDEHARLLGVIRVPEDPANFTWGGDDRQTLFICATTTVYQIRTVVPGPDTTAGAKSGSIRR</sequence>
<dbReference type="Gene3D" id="2.120.10.30">
    <property type="entry name" value="TolB, C-terminal domain"/>
    <property type="match status" value="1"/>
</dbReference>
<protein>
    <submittedName>
        <fullName evidence="4">SMP-30/gluconolactonase/LRE family protein</fullName>
    </submittedName>
</protein>
<dbReference type="SUPFAM" id="SSF63829">
    <property type="entry name" value="Calcium-dependent phosphotriesterase"/>
    <property type="match status" value="1"/>
</dbReference>
<dbReference type="InterPro" id="IPR011042">
    <property type="entry name" value="6-blade_b-propeller_TolB-like"/>
</dbReference>
<proteinExistence type="inferred from homology"/>
<organism evidence="4 5">
    <name type="scientific">Cellulomonas fimi</name>
    <dbReference type="NCBI Taxonomy" id="1708"/>
    <lineage>
        <taxon>Bacteria</taxon>
        <taxon>Bacillati</taxon>
        <taxon>Actinomycetota</taxon>
        <taxon>Actinomycetes</taxon>
        <taxon>Micrococcales</taxon>
        <taxon>Cellulomonadaceae</taxon>
        <taxon>Cellulomonas</taxon>
    </lineage>
</organism>
<feature type="domain" description="SMP-30/Gluconolactonase/LRE-like region" evidence="3">
    <location>
        <begin position="29"/>
        <end position="276"/>
    </location>
</feature>
<dbReference type="InterPro" id="IPR051262">
    <property type="entry name" value="SMP-30/CGR1_Lactonase"/>
</dbReference>